<dbReference type="Proteomes" id="UP001152888">
    <property type="component" value="Unassembled WGS sequence"/>
</dbReference>
<proteinExistence type="predicted"/>
<evidence type="ECO:0000313" key="5">
    <source>
        <dbReference type="Proteomes" id="UP001152888"/>
    </source>
</evidence>
<feature type="compositionally biased region" description="Polar residues" evidence="2">
    <location>
        <begin position="148"/>
        <end position="158"/>
    </location>
</feature>
<evidence type="ECO:0000259" key="3">
    <source>
        <dbReference type="PROSITE" id="PS51059"/>
    </source>
</evidence>
<sequence length="397" mass="45056">MGGLLGCVKKQSANDNCLYSPVSTTSYLTDSNYDVPKRTQCTAHGKEVGDSNLEPQSDTQEEWNDGLDPYSFKNSVPQITENTTNTREEKGMDLSNCNKLVPGMRGGMIENPQVQCEVEPYDCKKSVPQVSESTINNKDCKEVDSHNGKQSISQIPKSDSNDKKSVPQITKQTIIDYSPHIIWASYIISVKLNRTLIKDLSNSIDVTDWYSKTDNNTYCTEPIENGTLEYQEVATQFKSTNKKCFKIDYIEKVYNVYLYLQFRLKEKAKASRLQYPITANLFHGTRACNIIGICQNNFDWRLRGTALGHKFGQGVSFTNISNYATHYGDLKRPKKVMILAQVLVSGTCIGNSKMVIPLECYDTATNHNNQVFVKFEDNEFYPSYVIHYRGFDPTRNR</sequence>
<organism evidence="4 5">
    <name type="scientific">Acanthoscelides obtectus</name>
    <name type="common">Bean weevil</name>
    <name type="synonym">Bruchus obtectus</name>
    <dbReference type="NCBI Taxonomy" id="200917"/>
    <lineage>
        <taxon>Eukaryota</taxon>
        <taxon>Metazoa</taxon>
        <taxon>Ecdysozoa</taxon>
        <taxon>Arthropoda</taxon>
        <taxon>Hexapoda</taxon>
        <taxon>Insecta</taxon>
        <taxon>Pterygota</taxon>
        <taxon>Neoptera</taxon>
        <taxon>Endopterygota</taxon>
        <taxon>Coleoptera</taxon>
        <taxon>Polyphaga</taxon>
        <taxon>Cucujiformia</taxon>
        <taxon>Chrysomeloidea</taxon>
        <taxon>Chrysomelidae</taxon>
        <taxon>Bruchinae</taxon>
        <taxon>Bruchini</taxon>
        <taxon>Acanthoscelides</taxon>
    </lineage>
</organism>
<dbReference type="PROSITE" id="PS51059">
    <property type="entry name" value="PARP_CATALYTIC"/>
    <property type="match status" value="1"/>
</dbReference>
<protein>
    <recommendedName>
        <fullName evidence="1">Poly [ADP-ribose] polymerase</fullName>
        <shortName evidence="1">PARP</shortName>
        <ecNumber evidence="1">2.4.2.-</ecNumber>
    </recommendedName>
</protein>
<feature type="region of interest" description="Disordered" evidence="2">
    <location>
        <begin position="43"/>
        <end position="76"/>
    </location>
</feature>
<dbReference type="OrthoDB" id="6133115at2759"/>
<dbReference type="EC" id="2.4.2.-" evidence="1"/>
<keyword evidence="1" id="KW-0808">Transferase</keyword>
<feature type="region of interest" description="Disordered" evidence="2">
    <location>
        <begin position="135"/>
        <end position="165"/>
    </location>
</feature>
<dbReference type="InterPro" id="IPR051712">
    <property type="entry name" value="ARTD-AVP"/>
</dbReference>
<evidence type="ECO:0000256" key="2">
    <source>
        <dbReference type="SAM" id="MobiDB-lite"/>
    </source>
</evidence>
<dbReference type="EMBL" id="CAKOFQ010006841">
    <property type="protein sequence ID" value="CAH1975941.1"/>
    <property type="molecule type" value="Genomic_DNA"/>
</dbReference>
<keyword evidence="5" id="KW-1185">Reference proteome</keyword>
<gene>
    <name evidence="4" type="ORF">ACAOBT_LOCUS11860</name>
</gene>
<evidence type="ECO:0000256" key="1">
    <source>
        <dbReference type="RuleBase" id="RU362114"/>
    </source>
</evidence>
<feature type="compositionally biased region" description="Basic and acidic residues" evidence="2">
    <location>
        <begin position="138"/>
        <end position="147"/>
    </location>
</feature>
<dbReference type="Gene3D" id="3.90.228.10">
    <property type="match status" value="1"/>
</dbReference>
<dbReference type="GO" id="GO:0005634">
    <property type="term" value="C:nucleus"/>
    <property type="evidence" value="ECO:0007669"/>
    <property type="project" value="TreeGrafter"/>
</dbReference>
<keyword evidence="1" id="KW-0328">Glycosyltransferase</keyword>
<comment type="caution">
    <text evidence="4">The sequence shown here is derived from an EMBL/GenBank/DDBJ whole genome shotgun (WGS) entry which is preliminary data.</text>
</comment>
<dbReference type="PANTHER" id="PTHR45740:SF2">
    <property type="entry name" value="POLY [ADP-RIBOSE] POLYMERASE"/>
    <property type="match status" value="1"/>
</dbReference>
<dbReference type="Pfam" id="PF00644">
    <property type="entry name" value="PARP"/>
    <property type="match status" value="1"/>
</dbReference>
<accession>A0A9P0KI68</accession>
<dbReference type="PANTHER" id="PTHR45740">
    <property type="entry name" value="POLY [ADP-RIBOSE] POLYMERASE"/>
    <property type="match status" value="1"/>
</dbReference>
<dbReference type="GO" id="GO:0003950">
    <property type="term" value="F:NAD+ poly-ADP-ribosyltransferase activity"/>
    <property type="evidence" value="ECO:0007669"/>
    <property type="project" value="UniProtKB-UniRule"/>
</dbReference>
<dbReference type="InterPro" id="IPR012317">
    <property type="entry name" value="Poly(ADP-ribose)pol_cat_dom"/>
</dbReference>
<dbReference type="GO" id="GO:1990404">
    <property type="term" value="F:NAD+-protein mono-ADP-ribosyltransferase activity"/>
    <property type="evidence" value="ECO:0007669"/>
    <property type="project" value="TreeGrafter"/>
</dbReference>
<dbReference type="SUPFAM" id="SSF56399">
    <property type="entry name" value="ADP-ribosylation"/>
    <property type="match status" value="1"/>
</dbReference>
<evidence type="ECO:0000313" key="4">
    <source>
        <dbReference type="EMBL" id="CAH1975941.1"/>
    </source>
</evidence>
<dbReference type="AlphaFoldDB" id="A0A9P0KI68"/>
<name>A0A9P0KI68_ACAOB</name>
<keyword evidence="1" id="KW-0520">NAD</keyword>
<reference evidence="4" key="1">
    <citation type="submission" date="2022-03" db="EMBL/GenBank/DDBJ databases">
        <authorList>
            <person name="Sayadi A."/>
        </authorList>
    </citation>
    <scope>NUCLEOTIDE SEQUENCE</scope>
</reference>
<feature type="domain" description="PARP catalytic" evidence="3">
    <location>
        <begin position="204"/>
        <end position="397"/>
    </location>
</feature>